<dbReference type="AlphaFoldDB" id="A0A6A5WIX6"/>
<gene>
    <name evidence="2" type="ORF">P154DRAFT_601865</name>
</gene>
<reference evidence="2" key="1">
    <citation type="journal article" date="2020" name="Stud. Mycol.">
        <title>101 Dothideomycetes genomes: a test case for predicting lifestyles and emergence of pathogens.</title>
        <authorList>
            <person name="Haridas S."/>
            <person name="Albert R."/>
            <person name="Binder M."/>
            <person name="Bloem J."/>
            <person name="Labutti K."/>
            <person name="Salamov A."/>
            <person name="Andreopoulos B."/>
            <person name="Baker S."/>
            <person name="Barry K."/>
            <person name="Bills G."/>
            <person name="Bluhm B."/>
            <person name="Cannon C."/>
            <person name="Castanera R."/>
            <person name="Culley D."/>
            <person name="Daum C."/>
            <person name="Ezra D."/>
            <person name="Gonzalez J."/>
            <person name="Henrissat B."/>
            <person name="Kuo A."/>
            <person name="Liang C."/>
            <person name="Lipzen A."/>
            <person name="Lutzoni F."/>
            <person name="Magnuson J."/>
            <person name="Mondo S."/>
            <person name="Nolan M."/>
            <person name="Ohm R."/>
            <person name="Pangilinan J."/>
            <person name="Park H.-J."/>
            <person name="Ramirez L."/>
            <person name="Alfaro M."/>
            <person name="Sun H."/>
            <person name="Tritt A."/>
            <person name="Yoshinaga Y."/>
            <person name="Zwiers L.-H."/>
            <person name="Turgeon B."/>
            <person name="Goodwin S."/>
            <person name="Spatafora J."/>
            <person name="Crous P."/>
            <person name="Grigoriev I."/>
        </authorList>
    </citation>
    <scope>NUCLEOTIDE SEQUENCE</scope>
    <source>
        <strain evidence="2">CBS 123094</strain>
    </source>
</reference>
<dbReference type="EMBL" id="ML977598">
    <property type="protein sequence ID" value="KAF1999085.1"/>
    <property type="molecule type" value="Genomic_DNA"/>
</dbReference>
<evidence type="ECO:0000313" key="3">
    <source>
        <dbReference type="Proteomes" id="UP000799779"/>
    </source>
</evidence>
<sequence length="142" mass="15450">MSPTATGSASGTIACYTVIFQDLKFNDFDRLSTPAGFPTVEAANFYAHGLAKDMAESKYGSRDNVIVQAADLDMCQSFLVLSEKSYASSVMARIVVSKVDLQGVKEVVAAEEEDDGNSTDEEDEEAQNSRSFADRIFRVPRS</sequence>
<keyword evidence="3" id="KW-1185">Reference proteome</keyword>
<feature type="region of interest" description="Disordered" evidence="1">
    <location>
        <begin position="109"/>
        <end position="133"/>
    </location>
</feature>
<dbReference type="Proteomes" id="UP000799779">
    <property type="component" value="Unassembled WGS sequence"/>
</dbReference>
<evidence type="ECO:0000313" key="2">
    <source>
        <dbReference type="EMBL" id="KAF1999085.1"/>
    </source>
</evidence>
<evidence type="ECO:0000256" key="1">
    <source>
        <dbReference type="SAM" id="MobiDB-lite"/>
    </source>
</evidence>
<protein>
    <submittedName>
        <fullName evidence="2">Uncharacterized protein</fullName>
    </submittedName>
</protein>
<name>A0A6A5WIX6_9PLEO</name>
<proteinExistence type="predicted"/>
<feature type="compositionally biased region" description="Acidic residues" evidence="1">
    <location>
        <begin position="109"/>
        <end position="126"/>
    </location>
</feature>
<accession>A0A6A5WIX6</accession>
<organism evidence="2 3">
    <name type="scientific">Amniculicola lignicola CBS 123094</name>
    <dbReference type="NCBI Taxonomy" id="1392246"/>
    <lineage>
        <taxon>Eukaryota</taxon>
        <taxon>Fungi</taxon>
        <taxon>Dikarya</taxon>
        <taxon>Ascomycota</taxon>
        <taxon>Pezizomycotina</taxon>
        <taxon>Dothideomycetes</taxon>
        <taxon>Pleosporomycetidae</taxon>
        <taxon>Pleosporales</taxon>
        <taxon>Amniculicolaceae</taxon>
        <taxon>Amniculicola</taxon>
    </lineage>
</organism>